<feature type="compositionally biased region" description="Polar residues" evidence="1">
    <location>
        <begin position="1"/>
        <end position="18"/>
    </location>
</feature>
<gene>
    <name evidence="2" type="ORF">GCM10022280_13780</name>
</gene>
<protein>
    <submittedName>
        <fullName evidence="2">Uncharacterized protein</fullName>
    </submittedName>
</protein>
<evidence type="ECO:0000256" key="1">
    <source>
        <dbReference type="SAM" id="MobiDB-lite"/>
    </source>
</evidence>
<accession>A0ABP7SU98</accession>
<proteinExistence type="predicted"/>
<sequence>MDKPTLSPTDPKLTTRTSLAEEQRLAFDEDRARRRRPLLSLRFPGAFLRN</sequence>
<organism evidence="2 3">
    <name type="scientific">Sphingomonas swuensis</name>
    <dbReference type="NCBI Taxonomy" id="977800"/>
    <lineage>
        <taxon>Bacteria</taxon>
        <taxon>Pseudomonadati</taxon>
        <taxon>Pseudomonadota</taxon>
        <taxon>Alphaproteobacteria</taxon>
        <taxon>Sphingomonadales</taxon>
        <taxon>Sphingomonadaceae</taxon>
        <taxon>Sphingomonas</taxon>
    </lineage>
</organism>
<evidence type="ECO:0000313" key="2">
    <source>
        <dbReference type="EMBL" id="GAA4016133.1"/>
    </source>
</evidence>
<keyword evidence="3" id="KW-1185">Reference proteome</keyword>
<reference evidence="3" key="1">
    <citation type="journal article" date="2019" name="Int. J. Syst. Evol. Microbiol.">
        <title>The Global Catalogue of Microorganisms (GCM) 10K type strain sequencing project: providing services to taxonomists for standard genome sequencing and annotation.</title>
        <authorList>
            <consortium name="The Broad Institute Genomics Platform"/>
            <consortium name="The Broad Institute Genome Sequencing Center for Infectious Disease"/>
            <person name="Wu L."/>
            <person name="Ma J."/>
        </authorList>
    </citation>
    <scope>NUCLEOTIDE SEQUENCE [LARGE SCALE GENOMIC DNA]</scope>
    <source>
        <strain evidence="3">JCM 17563</strain>
    </source>
</reference>
<dbReference type="Proteomes" id="UP001500235">
    <property type="component" value="Unassembled WGS sequence"/>
</dbReference>
<comment type="caution">
    <text evidence="2">The sequence shown here is derived from an EMBL/GenBank/DDBJ whole genome shotgun (WGS) entry which is preliminary data.</text>
</comment>
<dbReference type="EMBL" id="BAABBQ010000001">
    <property type="protein sequence ID" value="GAA4016133.1"/>
    <property type="molecule type" value="Genomic_DNA"/>
</dbReference>
<name>A0ABP7SU98_9SPHN</name>
<evidence type="ECO:0000313" key="3">
    <source>
        <dbReference type="Proteomes" id="UP001500235"/>
    </source>
</evidence>
<dbReference type="RefSeq" id="WP_344706650.1">
    <property type="nucleotide sequence ID" value="NZ_BAABBQ010000001.1"/>
</dbReference>
<feature type="region of interest" description="Disordered" evidence="1">
    <location>
        <begin position="1"/>
        <end position="21"/>
    </location>
</feature>